<organism evidence="13 14">
    <name type="scientific">Pacificitalea manganoxidans</name>
    <dbReference type="NCBI Taxonomy" id="1411902"/>
    <lineage>
        <taxon>Bacteria</taxon>
        <taxon>Pseudomonadati</taxon>
        <taxon>Pseudomonadota</taxon>
        <taxon>Alphaproteobacteria</taxon>
        <taxon>Rhodobacterales</taxon>
        <taxon>Paracoccaceae</taxon>
        <taxon>Pacificitalea</taxon>
    </lineage>
</organism>
<dbReference type="GO" id="GO:0004856">
    <property type="term" value="F:D-xylulokinase activity"/>
    <property type="evidence" value="ECO:0007669"/>
    <property type="project" value="UniProtKB-UniRule"/>
</dbReference>
<dbReference type="Proteomes" id="UP000219050">
    <property type="component" value="Chromosome"/>
</dbReference>
<comment type="function">
    <text evidence="8">Catalyzes the phosphorylation of D-xylulose to D-xylulose 5-phosphate.</text>
</comment>
<dbReference type="RefSeq" id="WP_097372367.1">
    <property type="nucleotide sequence ID" value="NZ_CP021404.1"/>
</dbReference>
<dbReference type="InterPro" id="IPR018484">
    <property type="entry name" value="FGGY_N"/>
</dbReference>
<evidence type="ECO:0000313" key="14">
    <source>
        <dbReference type="Proteomes" id="UP000219050"/>
    </source>
</evidence>
<feature type="site" description="Important for activity" evidence="8">
    <location>
        <position position="6"/>
    </location>
</feature>
<comment type="catalytic activity">
    <reaction evidence="8 10">
        <text>D-xylulose + ATP = D-xylulose 5-phosphate + ADP + H(+)</text>
        <dbReference type="Rhea" id="RHEA:10964"/>
        <dbReference type="ChEBI" id="CHEBI:15378"/>
        <dbReference type="ChEBI" id="CHEBI:17140"/>
        <dbReference type="ChEBI" id="CHEBI:30616"/>
        <dbReference type="ChEBI" id="CHEBI:57737"/>
        <dbReference type="ChEBI" id="CHEBI:456216"/>
        <dbReference type="EC" id="2.7.1.17"/>
    </reaction>
</comment>
<feature type="domain" description="Carbohydrate kinase FGGY C-terminal" evidence="12">
    <location>
        <begin position="252"/>
        <end position="434"/>
    </location>
</feature>
<protein>
    <recommendedName>
        <fullName evidence="8 10">Xylulose kinase</fullName>
        <shortName evidence="8 10">Xylulokinase</shortName>
        <ecNumber evidence="8 10">2.7.1.17</ecNumber>
    </recommendedName>
</protein>
<dbReference type="HAMAP" id="MF_02220">
    <property type="entry name" value="XylB"/>
    <property type="match status" value="1"/>
</dbReference>
<dbReference type="InterPro" id="IPR018485">
    <property type="entry name" value="FGGY_C"/>
</dbReference>
<evidence type="ECO:0000256" key="6">
    <source>
        <dbReference type="ARBA" id="ARBA00022840"/>
    </source>
</evidence>
<dbReference type="Pfam" id="PF00370">
    <property type="entry name" value="FGGY_N"/>
    <property type="match status" value="1"/>
</dbReference>
<dbReference type="EC" id="2.7.1.17" evidence="8 10"/>
<keyword evidence="7 8" id="KW-0119">Carbohydrate metabolism</keyword>
<sequence>MFLGLDLGTSGLRAVLVSEDQDVIGASEQPLETAHPKAGWSEQDPDTWLRAMHAAAAELKDAHPKSWAALRGIGISGHMHGATMLDADGAVLRPCILWNDTRAHAEAADLDAAAQVRALSGNIVFPGFTAPKLIWTATHEPDVFARVAKVVQPKDYLTYALTGRIVSEMSDAAGTSWLDTGARDWSDRLLEAGGMRRDQMPDLVEGSAPAGTLQGDIAARWGVSDAVVVVGGGGDNAAAACGVGAMREGDGFVSLGTSGVLLAARDSYAPKPESAVHTFCHAIPGTWYQMGVILAATDSLNWLLRLLNMQPSDLAGLLGDHIGDPGRIRFLPYLSGERTPHNDSTIRGAMVGLEIGAGPKDLIHAVMEGVGFALRDNLEALRSTGASLDRVLAIGGGARSDYWVQLLATILNLPVDLPAKGEFGAALGAARLAICGVTDADPADVMTKPEIARTVEPIAAQVEAYESAYQHYRRLYPAIKGAAEG</sequence>
<dbReference type="KEGG" id="cmag:CBW24_00890"/>
<feature type="binding site" evidence="8">
    <location>
        <begin position="79"/>
        <end position="80"/>
    </location>
    <ligand>
        <name>substrate</name>
    </ligand>
</feature>
<keyword evidence="6 8" id="KW-0067">ATP-binding</keyword>
<dbReference type="CDD" id="cd07808">
    <property type="entry name" value="ASKHA_NBD_FGGY_EcXK-like"/>
    <property type="match status" value="1"/>
</dbReference>
<dbReference type="GO" id="GO:0042732">
    <property type="term" value="P:D-xylose metabolic process"/>
    <property type="evidence" value="ECO:0007669"/>
    <property type="project" value="UniProtKB-KW"/>
</dbReference>
<dbReference type="PROSITE" id="PS00445">
    <property type="entry name" value="FGGY_KINASES_2"/>
    <property type="match status" value="1"/>
</dbReference>
<feature type="active site" description="Proton acceptor" evidence="8">
    <location>
        <position position="235"/>
    </location>
</feature>
<keyword evidence="2 8" id="KW-0859">Xylose metabolism</keyword>
<dbReference type="PANTHER" id="PTHR43095">
    <property type="entry name" value="SUGAR KINASE"/>
    <property type="match status" value="1"/>
</dbReference>
<keyword evidence="5 8" id="KW-0418">Kinase</keyword>
<dbReference type="InterPro" id="IPR043129">
    <property type="entry name" value="ATPase_NBD"/>
</dbReference>
<dbReference type="GO" id="GO:0005524">
    <property type="term" value="F:ATP binding"/>
    <property type="evidence" value="ECO:0007669"/>
    <property type="project" value="UniProtKB-UniRule"/>
</dbReference>
<evidence type="ECO:0000259" key="11">
    <source>
        <dbReference type="Pfam" id="PF00370"/>
    </source>
</evidence>
<evidence type="ECO:0000256" key="4">
    <source>
        <dbReference type="ARBA" id="ARBA00022741"/>
    </source>
</evidence>
<dbReference type="InterPro" id="IPR050406">
    <property type="entry name" value="FGGY_Carb_Kinase"/>
</dbReference>
<name>A0A291LVH7_9RHOB</name>
<evidence type="ECO:0000256" key="9">
    <source>
        <dbReference type="RuleBase" id="RU003733"/>
    </source>
</evidence>
<dbReference type="Pfam" id="PF02782">
    <property type="entry name" value="FGGY_C"/>
    <property type="match status" value="1"/>
</dbReference>
<evidence type="ECO:0000256" key="5">
    <source>
        <dbReference type="ARBA" id="ARBA00022777"/>
    </source>
</evidence>
<dbReference type="InterPro" id="IPR000577">
    <property type="entry name" value="Carb_kinase_FGGY"/>
</dbReference>
<dbReference type="SUPFAM" id="SSF53067">
    <property type="entry name" value="Actin-like ATPase domain"/>
    <property type="match status" value="2"/>
</dbReference>
<dbReference type="PIRSF" id="PIRSF000538">
    <property type="entry name" value="GlpK"/>
    <property type="match status" value="1"/>
</dbReference>
<dbReference type="GO" id="GO:0005998">
    <property type="term" value="P:xylulose catabolic process"/>
    <property type="evidence" value="ECO:0007669"/>
    <property type="project" value="UniProtKB-UniRule"/>
</dbReference>
<evidence type="ECO:0000256" key="7">
    <source>
        <dbReference type="ARBA" id="ARBA00023277"/>
    </source>
</evidence>
<keyword evidence="4 8" id="KW-0547">Nucleotide-binding</keyword>
<dbReference type="AlphaFoldDB" id="A0A291LVH7"/>
<comment type="similarity">
    <text evidence="1 8 9">Belongs to the FGGY kinase family.</text>
</comment>
<dbReference type="InterPro" id="IPR006000">
    <property type="entry name" value="Xylulokinase"/>
</dbReference>
<keyword evidence="3 8" id="KW-0808">Transferase</keyword>
<gene>
    <name evidence="8 10" type="primary">xylB</name>
    <name evidence="13" type="ORF">CBW24_00890</name>
</gene>
<evidence type="ECO:0000313" key="13">
    <source>
        <dbReference type="EMBL" id="ATI40709.1"/>
    </source>
</evidence>
<evidence type="ECO:0000256" key="2">
    <source>
        <dbReference type="ARBA" id="ARBA00022629"/>
    </source>
</evidence>
<dbReference type="EMBL" id="CP021404">
    <property type="protein sequence ID" value="ATI40709.1"/>
    <property type="molecule type" value="Genomic_DNA"/>
</dbReference>
<dbReference type="OrthoDB" id="9805576at2"/>
<keyword evidence="14" id="KW-1185">Reference proteome</keyword>
<dbReference type="NCBIfam" id="TIGR01312">
    <property type="entry name" value="XylB"/>
    <property type="match status" value="1"/>
</dbReference>
<evidence type="ECO:0000259" key="12">
    <source>
        <dbReference type="Pfam" id="PF02782"/>
    </source>
</evidence>
<evidence type="ECO:0000256" key="3">
    <source>
        <dbReference type="ARBA" id="ARBA00022679"/>
    </source>
</evidence>
<dbReference type="Gene3D" id="3.30.420.40">
    <property type="match status" value="2"/>
</dbReference>
<dbReference type="PANTHER" id="PTHR43095:SF6">
    <property type="entry name" value="XYLULOSE KINASE"/>
    <property type="match status" value="1"/>
</dbReference>
<feature type="domain" description="Carbohydrate kinase FGGY N-terminal" evidence="11">
    <location>
        <begin position="1"/>
        <end position="242"/>
    </location>
</feature>
<evidence type="ECO:0000256" key="10">
    <source>
        <dbReference type="RuleBase" id="RU364073"/>
    </source>
</evidence>
<dbReference type="InterPro" id="IPR018483">
    <property type="entry name" value="Carb_kinase_FGGY_CS"/>
</dbReference>
<proteinExistence type="inferred from homology"/>
<accession>A0A291LVH7</accession>
<evidence type="ECO:0000256" key="8">
    <source>
        <dbReference type="HAMAP-Rule" id="MF_02220"/>
    </source>
</evidence>
<reference evidence="13 14" key="1">
    <citation type="submission" date="2017-05" db="EMBL/GenBank/DDBJ databases">
        <title>Comparative genomic and metabolic analysis of manganese-oxidizing mechanisms in Celeribater manganoxidans DY25T: its adaption to the environment of polymetallic nodule.</title>
        <authorList>
            <person name="Wang X."/>
        </authorList>
    </citation>
    <scope>NUCLEOTIDE SEQUENCE [LARGE SCALE GENOMIC DNA]</scope>
    <source>
        <strain evidence="13 14">DY25</strain>
    </source>
</reference>
<evidence type="ECO:0000256" key="1">
    <source>
        <dbReference type="ARBA" id="ARBA00009156"/>
    </source>
</evidence>